<gene>
    <name evidence="2" type="ORF">SMRZ_LOCUS15992</name>
</gene>
<evidence type="ECO:0000313" key="2">
    <source>
        <dbReference type="EMBL" id="VDP19675.1"/>
    </source>
</evidence>
<feature type="compositionally biased region" description="Polar residues" evidence="1">
    <location>
        <begin position="176"/>
        <end position="187"/>
    </location>
</feature>
<sequence length="208" mass="22825">MYCPEILSIIDETKYTVSPNLNINRENRSHSKEGSGGLSESVDTGYGTQTGSTTLIPTTPVITKTISSTIHTLPTSSNVDNSKQSEKEVEQEIIQPVTVTSGRIYSGSLPYVGKSITDVPEDKYDVLKGVENILVDSQHSTIEEDDKINSTSTGPPVNEEIVVPTQINRNVQLNRTDDTINNSNNIHKQTEKDSDLSNIYPDGKLPFE</sequence>
<keyword evidence="3" id="KW-1185">Reference proteome</keyword>
<accession>A0A183MIW7</accession>
<dbReference type="Proteomes" id="UP000277204">
    <property type="component" value="Unassembled WGS sequence"/>
</dbReference>
<organism evidence="2 3">
    <name type="scientific">Schistosoma margrebowiei</name>
    <dbReference type="NCBI Taxonomy" id="48269"/>
    <lineage>
        <taxon>Eukaryota</taxon>
        <taxon>Metazoa</taxon>
        <taxon>Spiralia</taxon>
        <taxon>Lophotrochozoa</taxon>
        <taxon>Platyhelminthes</taxon>
        <taxon>Trematoda</taxon>
        <taxon>Digenea</taxon>
        <taxon>Strigeidida</taxon>
        <taxon>Schistosomatoidea</taxon>
        <taxon>Schistosomatidae</taxon>
        <taxon>Schistosoma</taxon>
    </lineage>
</organism>
<dbReference type="AlphaFoldDB" id="A0A183MIW7"/>
<reference evidence="2 3" key="1">
    <citation type="submission" date="2018-11" db="EMBL/GenBank/DDBJ databases">
        <authorList>
            <consortium name="Pathogen Informatics"/>
        </authorList>
    </citation>
    <scope>NUCLEOTIDE SEQUENCE [LARGE SCALE GENOMIC DNA]</scope>
    <source>
        <strain evidence="2 3">Zambia</strain>
    </source>
</reference>
<dbReference type="STRING" id="48269.A0A183MIW7"/>
<evidence type="ECO:0000256" key="1">
    <source>
        <dbReference type="SAM" id="MobiDB-lite"/>
    </source>
</evidence>
<feature type="region of interest" description="Disordered" evidence="1">
    <location>
        <begin position="24"/>
        <end position="56"/>
    </location>
</feature>
<evidence type="ECO:0000313" key="3">
    <source>
        <dbReference type="Proteomes" id="UP000277204"/>
    </source>
</evidence>
<feature type="compositionally biased region" description="Polar residues" evidence="1">
    <location>
        <begin position="46"/>
        <end position="56"/>
    </location>
</feature>
<feature type="region of interest" description="Disordered" evidence="1">
    <location>
        <begin position="176"/>
        <end position="208"/>
    </location>
</feature>
<protein>
    <submittedName>
        <fullName evidence="2">Uncharacterized protein</fullName>
    </submittedName>
</protein>
<dbReference type="EMBL" id="UZAI01017040">
    <property type="protein sequence ID" value="VDP19675.1"/>
    <property type="molecule type" value="Genomic_DNA"/>
</dbReference>
<name>A0A183MIW7_9TREM</name>
<proteinExistence type="predicted"/>